<gene>
    <name evidence="2" type="ORF">A2164_02825</name>
</gene>
<comment type="caution">
    <text evidence="2">The sequence shown here is derived from an EMBL/GenBank/DDBJ whole genome shotgun (WGS) entry which is preliminary data.</text>
</comment>
<dbReference type="AlphaFoldDB" id="A0A1F5G2K1"/>
<dbReference type="GO" id="GO:0008757">
    <property type="term" value="F:S-adenosylmethionine-dependent methyltransferase activity"/>
    <property type="evidence" value="ECO:0007669"/>
    <property type="project" value="InterPro"/>
</dbReference>
<dbReference type="Gene3D" id="3.40.50.150">
    <property type="entry name" value="Vaccinia Virus protein VP39"/>
    <property type="match status" value="1"/>
</dbReference>
<dbReference type="GO" id="GO:0032259">
    <property type="term" value="P:methylation"/>
    <property type="evidence" value="ECO:0007669"/>
    <property type="project" value="UniProtKB-KW"/>
</dbReference>
<dbReference type="Pfam" id="PF08241">
    <property type="entry name" value="Methyltransf_11"/>
    <property type="match status" value="1"/>
</dbReference>
<proteinExistence type="predicted"/>
<feature type="domain" description="Methyltransferase type 11" evidence="1">
    <location>
        <begin position="49"/>
        <end position="127"/>
    </location>
</feature>
<evidence type="ECO:0000313" key="3">
    <source>
        <dbReference type="Proteomes" id="UP000176317"/>
    </source>
</evidence>
<accession>A0A1F5G2K1</accession>
<dbReference type="InterPro" id="IPR013216">
    <property type="entry name" value="Methyltransf_11"/>
</dbReference>
<sequence>MLPNKKEKNSTVQVPTSHYFGLNYTSKERWISYWYQIDEIIKLKPQSVLEIGVGNKTVSDYLKKLGIKITTCDLDTSLKPDVIADVTNLPFKKESFDVVICAQVLEHLPFKDFSKALKELYRVTKKSVVITLPHFSITDLYFGIKLIPYIPQKEFSFKVDLPIKHEFLGEHYWEIGKKNYPLKKIKHEIVKSGFKIEKSYYPKENPFHHFFVLQK</sequence>
<dbReference type="EMBL" id="MFAT01000047">
    <property type="protein sequence ID" value="OGD86047.1"/>
    <property type="molecule type" value="Genomic_DNA"/>
</dbReference>
<protein>
    <submittedName>
        <fullName evidence="2">Methyltransferase type 11</fullName>
    </submittedName>
</protein>
<evidence type="ECO:0000313" key="2">
    <source>
        <dbReference type="EMBL" id="OGD86047.1"/>
    </source>
</evidence>
<dbReference type="Proteomes" id="UP000176317">
    <property type="component" value="Unassembled WGS sequence"/>
</dbReference>
<dbReference type="InterPro" id="IPR029063">
    <property type="entry name" value="SAM-dependent_MTases_sf"/>
</dbReference>
<reference evidence="2 3" key="1">
    <citation type="journal article" date="2016" name="Nat. Commun.">
        <title>Thousands of microbial genomes shed light on interconnected biogeochemical processes in an aquifer system.</title>
        <authorList>
            <person name="Anantharaman K."/>
            <person name="Brown C.T."/>
            <person name="Hug L.A."/>
            <person name="Sharon I."/>
            <person name="Castelle C.J."/>
            <person name="Probst A.J."/>
            <person name="Thomas B.C."/>
            <person name="Singh A."/>
            <person name="Wilkins M.J."/>
            <person name="Karaoz U."/>
            <person name="Brodie E.L."/>
            <person name="Williams K.H."/>
            <person name="Hubbard S.S."/>
            <person name="Banfield J.F."/>
        </authorList>
    </citation>
    <scope>NUCLEOTIDE SEQUENCE [LARGE SCALE GENOMIC DNA]</scope>
</reference>
<name>A0A1F5G2K1_9BACT</name>
<evidence type="ECO:0000259" key="1">
    <source>
        <dbReference type="Pfam" id="PF08241"/>
    </source>
</evidence>
<dbReference type="SUPFAM" id="SSF53335">
    <property type="entry name" value="S-adenosyl-L-methionine-dependent methyltransferases"/>
    <property type="match status" value="1"/>
</dbReference>
<dbReference type="CDD" id="cd02440">
    <property type="entry name" value="AdoMet_MTases"/>
    <property type="match status" value="1"/>
</dbReference>
<keyword evidence="2" id="KW-0489">Methyltransferase</keyword>
<keyword evidence="2" id="KW-0808">Transferase</keyword>
<organism evidence="2 3">
    <name type="scientific">Candidatus Curtissbacteria bacterium RBG_13_35_7</name>
    <dbReference type="NCBI Taxonomy" id="1797705"/>
    <lineage>
        <taxon>Bacteria</taxon>
        <taxon>Candidatus Curtissiibacteriota</taxon>
    </lineage>
</organism>